<proteinExistence type="predicted"/>
<dbReference type="AlphaFoldDB" id="A0A8H6UBF3"/>
<name>A0A8H6UBF3_9EURO</name>
<sequence length="103" mass="11463">MLVLIHHLKHTVTAAEPPDFLSNNINNQLDLVKLPSHSKLASSTKMLSIQQRLVFAQFTPVASHQLPVFLPSTMPVTIPDHLPSKQRVSGPLGYSRPFDTIMQ</sequence>
<gene>
    <name evidence="1" type="ORF">CNMCM5793_006460</name>
    <name evidence="2" type="ORF">CNMCM6106_007665</name>
</gene>
<evidence type="ECO:0000313" key="1">
    <source>
        <dbReference type="EMBL" id="KAF7117478.1"/>
    </source>
</evidence>
<dbReference type="EMBL" id="JACBAD010002089">
    <property type="protein sequence ID" value="KAF7117478.1"/>
    <property type="molecule type" value="Genomic_DNA"/>
</dbReference>
<comment type="caution">
    <text evidence="1">The sequence shown here is derived from an EMBL/GenBank/DDBJ whole genome shotgun (WGS) entry which is preliminary data.</text>
</comment>
<reference evidence="1" key="1">
    <citation type="submission" date="2020-06" db="EMBL/GenBank/DDBJ databases">
        <title>Draft genome sequences of strains closely related to Aspergillus parafelis and Aspergillus hiratsukae.</title>
        <authorList>
            <person name="Dos Santos R.A.C."/>
            <person name="Rivero-Menendez O."/>
            <person name="Steenwyk J.L."/>
            <person name="Mead M.E."/>
            <person name="Goldman G.H."/>
            <person name="Alastruey-Izquierdo A."/>
            <person name="Rokas A."/>
        </authorList>
    </citation>
    <scope>NUCLEOTIDE SEQUENCE</scope>
    <source>
        <strain evidence="1">CNM-CM5793</strain>
        <strain evidence="2">CNM-CM6106</strain>
    </source>
</reference>
<evidence type="ECO:0000313" key="2">
    <source>
        <dbReference type="EMBL" id="KAF7160229.1"/>
    </source>
</evidence>
<dbReference type="Proteomes" id="UP000630445">
    <property type="component" value="Unassembled WGS sequence"/>
</dbReference>
<organism evidence="1 3">
    <name type="scientific">Aspergillus hiratsukae</name>
    <dbReference type="NCBI Taxonomy" id="1194566"/>
    <lineage>
        <taxon>Eukaryota</taxon>
        <taxon>Fungi</taxon>
        <taxon>Dikarya</taxon>
        <taxon>Ascomycota</taxon>
        <taxon>Pezizomycotina</taxon>
        <taxon>Eurotiomycetes</taxon>
        <taxon>Eurotiomycetidae</taxon>
        <taxon>Eurotiales</taxon>
        <taxon>Aspergillaceae</taxon>
        <taxon>Aspergillus</taxon>
        <taxon>Aspergillus subgen. Fumigati</taxon>
    </lineage>
</organism>
<protein>
    <submittedName>
        <fullName evidence="1">Uncharacterized protein</fullName>
    </submittedName>
</protein>
<accession>A0A8H6UBF3</accession>
<keyword evidence="3" id="KW-1185">Reference proteome</keyword>
<evidence type="ECO:0000313" key="3">
    <source>
        <dbReference type="Proteomes" id="UP000630445"/>
    </source>
</evidence>
<dbReference type="EMBL" id="JACBAF010002264">
    <property type="protein sequence ID" value="KAF7160229.1"/>
    <property type="molecule type" value="Genomic_DNA"/>
</dbReference>
<dbReference type="Proteomes" id="UP000662466">
    <property type="component" value="Unassembled WGS sequence"/>
</dbReference>